<keyword evidence="3" id="KW-1185">Reference proteome</keyword>
<evidence type="ECO:0000313" key="3">
    <source>
        <dbReference type="Proteomes" id="UP000222788"/>
    </source>
</evidence>
<dbReference type="EMBL" id="APWK03000075">
    <property type="protein sequence ID" value="PHH52153.1"/>
    <property type="molecule type" value="Genomic_DNA"/>
</dbReference>
<reference evidence="2 3" key="1">
    <citation type="journal article" date="2013" name="Fungal Biol.">
        <title>Analysis of microsatellite markers in the genome of the plant pathogen Ceratocystis fimbriata.</title>
        <authorList>
            <person name="Simpson M.C."/>
            <person name="Wilken P.M."/>
            <person name="Coetzee M.P."/>
            <person name="Wingfield M.J."/>
            <person name="Wingfield B.D."/>
        </authorList>
    </citation>
    <scope>NUCLEOTIDE SEQUENCE [LARGE SCALE GENOMIC DNA]</scope>
    <source>
        <strain evidence="2 3">CBS 114723</strain>
    </source>
</reference>
<proteinExistence type="predicted"/>
<gene>
    <name evidence="2" type="ORF">CFIMG_003652RA</name>
</gene>
<feature type="compositionally biased region" description="Polar residues" evidence="1">
    <location>
        <begin position="28"/>
        <end position="42"/>
    </location>
</feature>
<feature type="region of interest" description="Disordered" evidence="1">
    <location>
        <begin position="1"/>
        <end position="125"/>
    </location>
</feature>
<dbReference type="AlphaFoldDB" id="A0A2C5X280"/>
<accession>A0A2C5X280</accession>
<reference evidence="2 3" key="2">
    <citation type="journal article" date="2013" name="IMA Fungus">
        <title>IMA Genome-F 1: Ceratocystis fimbriata: Draft nuclear genome sequence for the plant pathogen, Ceratocystis fimbriata.</title>
        <authorList>
            <person name="Wilken P.M."/>
            <person name="Steenkamp E.T."/>
            <person name="Wingfield M.J."/>
            <person name="de Beer Z.W."/>
            <person name="Wingfield B.D."/>
        </authorList>
    </citation>
    <scope>NUCLEOTIDE SEQUENCE [LARGE SCALE GENOMIC DNA]</scope>
    <source>
        <strain evidence="2 3">CBS 114723</strain>
    </source>
</reference>
<organism evidence="2 3">
    <name type="scientific">Ceratocystis fimbriata CBS 114723</name>
    <dbReference type="NCBI Taxonomy" id="1035309"/>
    <lineage>
        <taxon>Eukaryota</taxon>
        <taxon>Fungi</taxon>
        <taxon>Dikarya</taxon>
        <taxon>Ascomycota</taxon>
        <taxon>Pezizomycotina</taxon>
        <taxon>Sordariomycetes</taxon>
        <taxon>Hypocreomycetidae</taxon>
        <taxon>Microascales</taxon>
        <taxon>Ceratocystidaceae</taxon>
        <taxon>Ceratocystis</taxon>
    </lineage>
</organism>
<name>A0A2C5X280_9PEZI</name>
<sequence>MLTPSPTKQDRYPKPKSSIPSAGICFASPNSFHQLPSSTHVSPQKPIRKSSTSARPKALSEPLRHSRGEAQARAQAKPQAQGSKQHSSHTKRHDGAPSNCRKRKMMSSDPSKVRSVRFVQRKHKDGLYINSLRQINNRNTA</sequence>
<dbReference type="Proteomes" id="UP000222788">
    <property type="component" value="Unassembled WGS sequence"/>
</dbReference>
<protein>
    <submittedName>
        <fullName evidence="2">Uncharacterized protein</fullName>
    </submittedName>
</protein>
<evidence type="ECO:0000256" key="1">
    <source>
        <dbReference type="SAM" id="MobiDB-lite"/>
    </source>
</evidence>
<feature type="compositionally biased region" description="Low complexity" evidence="1">
    <location>
        <begin position="71"/>
        <end position="81"/>
    </location>
</feature>
<evidence type="ECO:0000313" key="2">
    <source>
        <dbReference type="EMBL" id="PHH52153.1"/>
    </source>
</evidence>
<comment type="caution">
    <text evidence="2">The sequence shown here is derived from an EMBL/GenBank/DDBJ whole genome shotgun (WGS) entry which is preliminary data.</text>
</comment>